<evidence type="ECO:0000256" key="6">
    <source>
        <dbReference type="ARBA" id="ARBA00022989"/>
    </source>
</evidence>
<dbReference type="Gene3D" id="2.60.470.10">
    <property type="entry name" value="Acid-sensing ion channels like domains"/>
    <property type="match status" value="1"/>
</dbReference>
<name>A0A1B6C2H2_9HEMI</name>
<keyword evidence="4 12" id="KW-0894">Sodium channel</keyword>
<evidence type="ECO:0000256" key="5">
    <source>
        <dbReference type="ARBA" id="ARBA00022692"/>
    </source>
</evidence>
<feature type="non-terminal residue" evidence="13">
    <location>
        <position position="378"/>
    </location>
</feature>
<dbReference type="EMBL" id="GEDC01025994">
    <property type="protein sequence ID" value="JAS11304.1"/>
    <property type="molecule type" value="Transcribed_RNA"/>
</dbReference>
<comment type="similarity">
    <text evidence="2 12">Belongs to the amiloride-sensitive sodium channel (TC 1.A.6) family.</text>
</comment>
<evidence type="ECO:0000256" key="12">
    <source>
        <dbReference type="RuleBase" id="RU000679"/>
    </source>
</evidence>
<keyword evidence="5 12" id="KW-0812">Transmembrane</keyword>
<keyword evidence="11 12" id="KW-0407">Ion channel</keyword>
<reference evidence="13" key="1">
    <citation type="submission" date="2015-12" db="EMBL/GenBank/DDBJ databases">
        <title>De novo transcriptome assembly of four potential Pierce s Disease insect vectors from Arizona vineyards.</title>
        <authorList>
            <person name="Tassone E.E."/>
        </authorList>
    </citation>
    <scope>NUCLEOTIDE SEQUENCE</scope>
</reference>
<accession>A0A1B6C2H2</accession>
<proteinExistence type="inferred from homology"/>
<evidence type="ECO:0000256" key="10">
    <source>
        <dbReference type="ARBA" id="ARBA00023201"/>
    </source>
</evidence>
<dbReference type="AlphaFoldDB" id="A0A1B6C2H2"/>
<gene>
    <name evidence="14" type="ORF">g.14340</name>
    <name evidence="13" type="ORF">g.14342</name>
</gene>
<evidence type="ECO:0000256" key="8">
    <source>
        <dbReference type="ARBA" id="ARBA00023065"/>
    </source>
</evidence>
<comment type="subcellular location">
    <subcellularLocation>
        <location evidence="1">Membrane</location>
        <topology evidence="1">Multi-pass membrane protein</topology>
    </subcellularLocation>
</comment>
<keyword evidence="3 12" id="KW-0813">Transport</keyword>
<evidence type="ECO:0000256" key="2">
    <source>
        <dbReference type="ARBA" id="ARBA00007193"/>
    </source>
</evidence>
<dbReference type="EMBL" id="GEDC01029580">
    <property type="protein sequence ID" value="JAS07718.1"/>
    <property type="molecule type" value="Transcribed_RNA"/>
</dbReference>
<evidence type="ECO:0000256" key="11">
    <source>
        <dbReference type="ARBA" id="ARBA00023303"/>
    </source>
</evidence>
<keyword evidence="9" id="KW-0472">Membrane</keyword>
<evidence type="ECO:0000313" key="14">
    <source>
        <dbReference type="EMBL" id="JAS11304.1"/>
    </source>
</evidence>
<sequence length="378" mass="43318">MESRFKKSFKKYCECTSIHGVQYLGEQGLPLKERACWIFTLSITFLINAYLIGNELLKWKNSQVIISNNHTFTPNWEIPFPVVTICSENKYNKNLSSIFTKSESEVDPDRDLLEIIEAAMITNQEWDIKPIPGFRNSSFLKRMKMVAPSAPSVIKGCLWQGYGFKYCSDDQFKPVFTQEGLCYTFNSLEPEKIFNSNVQRQDLDVTFNKSYWTLEGGYISSEFAQSYPYRGGSIIEILLAGYSYPIDNYTRNPYQGFLVLLNNPAEVTQSMDNFIAIPPNSDVIVSIKPQKMDASSNLQRKYSPEQRRCYFPSERQLAYFTSYVQRNCKVECLTNYTLEECGCVRYYMPHTPGTKICDLSRQGCVIAAAEALTLGLIT</sequence>
<evidence type="ECO:0000256" key="7">
    <source>
        <dbReference type="ARBA" id="ARBA00023053"/>
    </source>
</evidence>
<dbReference type="InterPro" id="IPR001873">
    <property type="entry name" value="ENaC"/>
</dbReference>
<dbReference type="GO" id="GO:0015280">
    <property type="term" value="F:ligand-gated sodium channel activity"/>
    <property type="evidence" value="ECO:0007669"/>
    <property type="project" value="TreeGrafter"/>
</dbReference>
<dbReference type="PANTHER" id="PTHR11690:SF288">
    <property type="entry name" value="AMILORIDE-SENSITIVE NA+ CHANNEL-RELATED"/>
    <property type="match status" value="1"/>
</dbReference>
<dbReference type="GO" id="GO:0005886">
    <property type="term" value="C:plasma membrane"/>
    <property type="evidence" value="ECO:0007669"/>
    <property type="project" value="TreeGrafter"/>
</dbReference>
<evidence type="ECO:0000256" key="1">
    <source>
        <dbReference type="ARBA" id="ARBA00004141"/>
    </source>
</evidence>
<evidence type="ECO:0000256" key="3">
    <source>
        <dbReference type="ARBA" id="ARBA00022448"/>
    </source>
</evidence>
<dbReference type="PANTHER" id="PTHR11690">
    <property type="entry name" value="AMILORIDE-SENSITIVE SODIUM CHANNEL-RELATED"/>
    <property type="match status" value="1"/>
</dbReference>
<evidence type="ECO:0000256" key="9">
    <source>
        <dbReference type="ARBA" id="ARBA00023136"/>
    </source>
</evidence>
<keyword evidence="8 12" id="KW-0406">Ion transport</keyword>
<organism evidence="13">
    <name type="scientific">Clastoptera arizonana</name>
    <name type="common">Arizona spittle bug</name>
    <dbReference type="NCBI Taxonomy" id="38151"/>
    <lineage>
        <taxon>Eukaryota</taxon>
        <taxon>Metazoa</taxon>
        <taxon>Ecdysozoa</taxon>
        <taxon>Arthropoda</taxon>
        <taxon>Hexapoda</taxon>
        <taxon>Insecta</taxon>
        <taxon>Pterygota</taxon>
        <taxon>Neoptera</taxon>
        <taxon>Paraneoptera</taxon>
        <taxon>Hemiptera</taxon>
        <taxon>Auchenorrhyncha</taxon>
        <taxon>Cercopoidea</taxon>
        <taxon>Clastopteridae</taxon>
        <taxon>Clastoptera</taxon>
    </lineage>
</organism>
<keyword evidence="10 12" id="KW-0739">Sodium transport</keyword>
<protein>
    <submittedName>
        <fullName evidence="13">Uncharacterized protein</fullName>
    </submittedName>
</protein>
<keyword evidence="7" id="KW-0915">Sodium</keyword>
<keyword evidence="6" id="KW-1133">Transmembrane helix</keyword>
<evidence type="ECO:0000256" key="4">
    <source>
        <dbReference type="ARBA" id="ARBA00022461"/>
    </source>
</evidence>
<evidence type="ECO:0000313" key="13">
    <source>
        <dbReference type="EMBL" id="JAS07718.1"/>
    </source>
</evidence>
<dbReference type="Pfam" id="PF00858">
    <property type="entry name" value="ASC"/>
    <property type="match status" value="1"/>
</dbReference>